<organism evidence="3 4">
    <name type="scientific">Allacma fusca</name>
    <dbReference type="NCBI Taxonomy" id="39272"/>
    <lineage>
        <taxon>Eukaryota</taxon>
        <taxon>Metazoa</taxon>
        <taxon>Ecdysozoa</taxon>
        <taxon>Arthropoda</taxon>
        <taxon>Hexapoda</taxon>
        <taxon>Collembola</taxon>
        <taxon>Symphypleona</taxon>
        <taxon>Sminthuridae</taxon>
        <taxon>Allacma</taxon>
    </lineage>
</organism>
<accession>A0A8J2NKC0</accession>
<evidence type="ECO:0000313" key="3">
    <source>
        <dbReference type="EMBL" id="CAG7677929.1"/>
    </source>
</evidence>
<sequence length="67" mass="7483">MIRRNSNEAENGDHDAVSLNDNKSQEESPNRNRFTGLILAAFSCVAFSLSALIVKYLKDYHPLSKSV</sequence>
<protein>
    <submittedName>
        <fullName evidence="3">Uncharacterized protein</fullName>
    </submittedName>
</protein>
<reference evidence="3" key="1">
    <citation type="submission" date="2021-06" db="EMBL/GenBank/DDBJ databases">
        <authorList>
            <person name="Hodson N. C."/>
            <person name="Mongue J. A."/>
            <person name="Jaron S. K."/>
        </authorList>
    </citation>
    <scope>NUCLEOTIDE SEQUENCE</scope>
</reference>
<keyword evidence="2" id="KW-1133">Transmembrane helix</keyword>
<feature type="region of interest" description="Disordered" evidence="1">
    <location>
        <begin position="1"/>
        <end position="30"/>
    </location>
</feature>
<dbReference type="Proteomes" id="UP000708208">
    <property type="component" value="Unassembled WGS sequence"/>
</dbReference>
<feature type="transmembrane region" description="Helical" evidence="2">
    <location>
        <begin position="34"/>
        <end position="57"/>
    </location>
</feature>
<feature type="compositionally biased region" description="Basic and acidic residues" evidence="1">
    <location>
        <begin position="1"/>
        <end position="16"/>
    </location>
</feature>
<dbReference type="AlphaFoldDB" id="A0A8J2NKC0"/>
<proteinExistence type="predicted"/>
<dbReference type="EMBL" id="CAJVCH010014298">
    <property type="protein sequence ID" value="CAG7677929.1"/>
    <property type="molecule type" value="Genomic_DNA"/>
</dbReference>
<evidence type="ECO:0000313" key="4">
    <source>
        <dbReference type="Proteomes" id="UP000708208"/>
    </source>
</evidence>
<comment type="caution">
    <text evidence="3">The sequence shown here is derived from an EMBL/GenBank/DDBJ whole genome shotgun (WGS) entry which is preliminary data.</text>
</comment>
<gene>
    <name evidence="3" type="ORF">AFUS01_LOCUS2505</name>
</gene>
<keyword evidence="2" id="KW-0472">Membrane</keyword>
<name>A0A8J2NKC0_9HEXA</name>
<feature type="non-terminal residue" evidence="3">
    <location>
        <position position="67"/>
    </location>
</feature>
<evidence type="ECO:0000256" key="2">
    <source>
        <dbReference type="SAM" id="Phobius"/>
    </source>
</evidence>
<evidence type="ECO:0000256" key="1">
    <source>
        <dbReference type="SAM" id="MobiDB-lite"/>
    </source>
</evidence>
<keyword evidence="2" id="KW-0812">Transmembrane</keyword>
<keyword evidence="4" id="KW-1185">Reference proteome</keyword>